<name>Q6ILL8_DROME</name>
<feature type="transmembrane region" description="Helical" evidence="2">
    <location>
        <begin position="23"/>
        <end position="42"/>
    </location>
</feature>
<organism evidence="3">
    <name type="scientific">Drosophila melanogaster</name>
    <name type="common">Fruit fly</name>
    <dbReference type="NCBI Taxonomy" id="7227"/>
    <lineage>
        <taxon>Eukaryota</taxon>
        <taxon>Metazoa</taxon>
        <taxon>Ecdysozoa</taxon>
        <taxon>Arthropoda</taxon>
        <taxon>Hexapoda</taxon>
        <taxon>Insecta</taxon>
        <taxon>Pterygota</taxon>
        <taxon>Neoptera</taxon>
        <taxon>Endopterygota</taxon>
        <taxon>Diptera</taxon>
        <taxon>Brachycera</taxon>
        <taxon>Muscomorpha</taxon>
        <taxon>Ephydroidea</taxon>
        <taxon>Drosophilidae</taxon>
        <taxon>Drosophila</taxon>
        <taxon>Sophophora</taxon>
    </lineage>
</organism>
<evidence type="ECO:0000256" key="2">
    <source>
        <dbReference type="SAM" id="Phobius"/>
    </source>
</evidence>
<protein>
    <submittedName>
        <fullName evidence="3">HDC09028</fullName>
    </submittedName>
</protein>
<evidence type="ECO:0000313" key="3">
    <source>
        <dbReference type="EMBL" id="DAA02843.1"/>
    </source>
</evidence>
<sequence>MAATTTAANKSPQQQQHRRQQHLQWSACIMIVVFGLFSMLAGNCVNGHAILQDEAKQPEEVAEDSGLPRGKSG</sequence>
<reference evidence="3" key="1">
    <citation type="journal article" date="2003" name="Genome Biol.">
        <title>An integrated gene annotation and transcriptional profiling approach towards the full gene content of the Drosophila genome.</title>
        <authorList>
            <person name="Hild M."/>
            <person name="Beckmann B."/>
            <person name="Haas S.A."/>
            <person name="Koch B."/>
            <person name="Solovyev V."/>
            <person name="Busold C."/>
            <person name="Fellenberg K."/>
            <person name="Boutros M."/>
            <person name="Vingron M."/>
            <person name="Sauer F."/>
            <person name="Hoheisel J.D."/>
            <person name="Paro R."/>
        </authorList>
    </citation>
    <scope>NUCLEOTIDE SEQUENCE</scope>
</reference>
<evidence type="ECO:0000256" key="1">
    <source>
        <dbReference type="SAM" id="MobiDB-lite"/>
    </source>
</evidence>
<accession>Q6ILL8</accession>
<keyword evidence="2" id="KW-0812">Transmembrane</keyword>
<feature type="region of interest" description="Disordered" evidence="1">
    <location>
        <begin position="52"/>
        <end position="73"/>
    </location>
</feature>
<feature type="compositionally biased region" description="Polar residues" evidence="1">
    <location>
        <begin position="1"/>
        <end position="12"/>
    </location>
</feature>
<dbReference type="AlphaFoldDB" id="Q6ILL8"/>
<keyword evidence="2" id="KW-0472">Membrane</keyword>
<proteinExistence type="predicted"/>
<keyword evidence="2" id="KW-1133">Transmembrane helix</keyword>
<gene>
    <name evidence="3" type="ORF">HDC09028</name>
</gene>
<dbReference type="EMBL" id="BK001998">
    <property type="protein sequence ID" value="DAA02843.1"/>
    <property type="molecule type" value="Genomic_DNA"/>
</dbReference>
<feature type="region of interest" description="Disordered" evidence="1">
    <location>
        <begin position="1"/>
        <end position="20"/>
    </location>
</feature>